<dbReference type="Proteomes" id="UP000095287">
    <property type="component" value="Unplaced"/>
</dbReference>
<dbReference type="Gene3D" id="3.40.50.1820">
    <property type="entry name" value="alpha/beta hydrolase"/>
    <property type="match status" value="1"/>
</dbReference>
<reference evidence="3" key="1">
    <citation type="submission" date="2016-11" db="UniProtKB">
        <authorList>
            <consortium name="WormBaseParasite"/>
        </authorList>
    </citation>
    <scope>IDENTIFICATION</scope>
</reference>
<evidence type="ECO:0000313" key="2">
    <source>
        <dbReference type="Proteomes" id="UP000095287"/>
    </source>
</evidence>
<dbReference type="InterPro" id="IPR029058">
    <property type="entry name" value="AB_hydrolase_fold"/>
</dbReference>
<feature type="region of interest" description="Disordered" evidence="1">
    <location>
        <begin position="1"/>
        <end position="32"/>
    </location>
</feature>
<dbReference type="AlphaFoldDB" id="A0A1I7Z9P4"/>
<dbReference type="SUPFAM" id="SSF50993">
    <property type="entry name" value="Peptidase/esterase 'gauge' domain"/>
    <property type="match status" value="1"/>
</dbReference>
<organism evidence="2 3">
    <name type="scientific">Steinernema glaseri</name>
    <dbReference type="NCBI Taxonomy" id="37863"/>
    <lineage>
        <taxon>Eukaryota</taxon>
        <taxon>Metazoa</taxon>
        <taxon>Ecdysozoa</taxon>
        <taxon>Nematoda</taxon>
        <taxon>Chromadorea</taxon>
        <taxon>Rhabditida</taxon>
        <taxon>Tylenchina</taxon>
        <taxon>Panagrolaimomorpha</taxon>
        <taxon>Strongyloidoidea</taxon>
        <taxon>Steinernematidae</taxon>
        <taxon>Steinernema</taxon>
    </lineage>
</organism>
<evidence type="ECO:0000256" key="1">
    <source>
        <dbReference type="SAM" id="MobiDB-lite"/>
    </source>
</evidence>
<dbReference type="WBParaSite" id="L893_g2432.t1">
    <property type="protein sequence ID" value="L893_g2432.t1"/>
    <property type="gene ID" value="L893_g2432"/>
</dbReference>
<sequence>MNPSSAAVHRVMPSSESNAVVNSAASGGEASADSVAIDPSRYPIARRDISIVDDFHGIKVADPYRWM</sequence>
<feature type="compositionally biased region" description="Low complexity" evidence="1">
    <location>
        <begin position="14"/>
        <end position="32"/>
    </location>
</feature>
<evidence type="ECO:0000313" key="3">
    <source>
        <dbReference type="WBParaSite" id="L893_g2432.t1"/>
    </source>
</evidence>
<accession>A0A1I7Z9P4</accession>
<protein>
    <submittedName>
        <fullName evidence="3">Peptidase_S9_N domain-containing protein</fullName>
    </submittedName>
</protein>
<keyword evidence="2" id="KW-1185">Reference proteome</keyword>
<name>A0A1I7Z9P4_9BILA</name>
<proteinExistence type="predicted"/>